<accession>A0A328AD05</accession>
<feature type="transmembrane region" description="Helical" evidence="1">
    <location>
        <begin position="80"/>
        <end position="99"/>
    </location>
</feature>
<keyword evidence="3" id="KW-1185">Reference proteome</keyword>
<reference evidence="3" key="1">
    <citation type="submission" date="2018-05" db="EMBL/GenBank/DDBJ databases">
        <authorList>
            <person name="Li X."/>
        </authorList>
    </citation>
    <scope>NUCLEOTIDE SEQUENCE [LARGE SCALE GENOMIC DNA]</scope>
    <source>
        <strain evidence="3">YIM 73061</strain>
    </source>
</reference>
<gene>
    <name evidence="2" type="ORF">DJ018_10585</name>
</gene>
<organism evidence="2 3">
    <name type="scientific">Phenylobacterium deserti</name>
    <dbReference type="NCBI Taxonomy" id="1914756"/>
    <lineage>
        <taxon>Bacteria</taxon>
        <taxon>Pseudomonadati</taxon>
        <taxon>Pseudomonadota</taxon>
        <taxon>Alphaproteobacteria</taxon>
        <taxon>Caulobacterales</taxon>
        <taxon>Caulobacteraceae</taxon>
        <taxon>Phenylobacterium</taxon>
    </lineage>
</organism>
<name>A0A328AD05_9CAUL</name>
<dbReference type="EMBL" id="QFYR01000002">
    <property type="protein sequence ID" value="RAK52642.1"/>
    <property type="molecule type" value="Genomic_DNA"/>
</dbReference>
<comment type="caution">
    <text evidence="2">The sequence shown here is derived from an EMBL/GenBank/DDBJ whole genome shotgun (WGS) entry which is preliminary data.</text>
</comment>
<keyword evidence="1" id="KW-1133">Transmembrane helix</keyword>
<proteinExistence type="predicted"/>
<evidence type="ECO:0000256" key="1">
    <source>
        <dbReference type="SAM" id="Phobius"/>
    </source>
</evidence>
<keyword evidence="1" id="KW-0812">Transmembrane</keyword>
<evidence type="ECO:0000313" key="3">
    <source>
        <dbReference type="Proteomes" id="UP000249725"/>
    </source>
</evidence>
<sequence length="101" mass="10835">MLGVGLLAWACPHKEFDVARPLQRPETADLHDGDATGAPSIQLADAASLQGDNPVRRMQRELAVAMSGAGEPRWSARRTLGFVVLTNGLFWAALIWGAAKL</sequence>
<dbReference type="AlphaFoldDB" id="A0A328AD05"/>
<dbReference type="Proteomes" id="UP000249725">
    <property type="component" value="Unassembled WGS sequence"/>
</dbReference>
<evidence type="ECO:0000313" key="2">
    <source>
        <dbReference type="EMBL" id="RAK52642.1"/>
    </source>
</evidence>
<protein>
    <submittedName>
        <fullName evidence="2">Uncharacterized protein</fullName>
    </submittedName>
</protein>
<keyword evidence="1" id="KW-0472">Membrane</keyword>